<comment type="caution">
    <text evidence="4">The sequence shown here is derived from an EMBL/GenBank/DDBJ whole genome shotgun (WGS) entry which is preliminary data.</text>
</comment>
<proteinExistence type="inferred from homology"/>
<name>A0ABU4GXY4_9MICO</name>
<keyword evidence="2" id="KW-0560">Oxidoreductase</keyword>
<evidence type="ECO:0000256" key="2">
    <source>
        <dbReference type="ARBA" id="ARBA00023002"/>
    </source>
</evidence>
<dbReference type="PROSITE" id="PS00061">
    <property type="entry name" value="ADH_SHORT"/>
    <property type="match status" value="1"/>
</dbReference>
<dbReference type="Proteomes" id="UP001283109">
    <property type="component" value="Unassembled WGS sequence"/>
</dbReference>
<keyword evidence="5" id="KW-1185">Reference proteome</keyword>
<dbReference type="SMART" id="SM00822">
    <property type="entry name" value="PKS_KR"/>
    <property type="match status" value="1"/>
</dbReference>
<dbReference type="InterPro" id="IPR036291">
    <property type="entry name" value="NAD(P)-bd_dom_sf"/>
</dbReference>
<evidence type="ECO:0000313" key="4">
    <source>
        <dbReference type="EMBL" id="MDW4571926.1"/>
    </source>
</evidence>
<evidence type="ECO:0000313" key="5">
    <source>
        <dbReference type="Proteomes" id="UP001283109"/>
    </source>
</evidence>
<dbReference type="InterPro" id="IPR002347">
    <property type="entry name" value="SDR_fam"/>
</dbReference>
<reference evidence="4 5" key="1">
    <citation type="submission" date="2023-11" db="EMBL/GenBank/DDBJ databases">
        <title>Draft genome sequence of Microbacterium arthrosphaerae JCM 30492.</title>
        <authorList>
            <person name="Zhang G."/>
            <person name="Ding Y."/>
        </authorList>
    </citation>
    <scope>NUCLEOTIDE SEQUENCE [LARGE SCALE GENOMIC DNA]</scope>
    <source>
        <strain evidence="4 5">JCM 30492</strain>
    </source>
</reference>
<dbReference type="PANTHER" id="PTHR44196:SF1">
    <property type="entry name" value="DEHYDROGENASE_REDUCTASE SDR FAMILY MEMBER 7B"/>
    <property type="match status" value="1"/>
</dbReference>
<dbReference type="EMBL" id="JAWQEV010000001">
    <property type="protein sequence ID" value="MDW4571926.1"/>
    <property type="molecule type" value="Genomic_DNA"/>
</dbReference>
<dbReference type="Gene3D" id="3.40.50.720">
    <property type="entry name" value="NAD(P)-binding Rossmann-like Domain"/>
    <property type="match status" value="1"/>
</dbReference>
<sequence length="290" mass="30646">MAKTRPLDVRGRTTVITGAAAGMGAEVARQLAARGARIALVDRNAEGLAAVAASLDGPGHGHGHGHGHTTHVVDLTDDDAVAELATEVAASHPHVQGLVTCAGSSMLGSIDQLTMAEMRWLMDVNLWGTVNITQALLPALRREPAAHITHLVSIYGLAAPAGRIPYAMSKFAVRGFTESLRHELERSTVTVGAVYPAGVKTGIILHGRYAAAIDPAVAQRAAAAQAAMYHTDPADAAARIVEATVRRRPRTMVGREARLVDVLARVAPTRYWAPMRRPLREAIDTTTPVG</sequence>
<gene>
    <name evidence="4" type="ORF">R8Z58_03950</name>
</gene>
<accession>A0ABU4GXY4</accession>
<protein>
    <submittedName>
        <fullName evidence="4">SDR family NAD(P)-dependent oxidoreductase</fullName>
    </submittedName>
</protein>
<feature type="domain" description="Ketoreductase" evidence="3">
    <location>
        <begin position="12"/>
        <end position="200"/>
    </location>
</feature>
<dbReference type="InterPro" id="IPR057326">
    <property type="entry name" value="KR_dom"/>
</dbReference>
<comment type="similarity">
    <text evidence="1">Belongs to the short-chain dehydrogenases/reductases (SDR) family.</text>
</comment>
<dbReference type="PRINTS" id="PR00081">
    <property type="entry name" value="GDHRDH"/>
</dbReference>
<dbReference type="SUPFAM" id="SSF51735">
    <property type="entry name" value="NAD(P)-binding Rossmann-fold domains"/>
    <property type="match status" value="1"/>
</dbReference>
<dbReference type="PANTHER" id="PTHR44196">
    <property type="entry name" value="DEHYDROGENASE/REDUCTASE SDR FAMILY MEMBER 7B"/>
    <property type="match status" value="1"/>
</dbReference>
<dbReference type="RefSeq" id="WP_318352439.1">
    <property type="nucleotide sequence ID" value="NZ_JAWQEV010000001.1"/>
</dbReference>
<dbReference type="Pfam" id="PF00106">
    <property type="entry name" value="adh_short"/>
    <property type="match status" value="1"/>
</dbReference>
<dbReference type="InterPro" id="IPR020904">
    <property type="entry name" value="Sc_DH/Rdtase_CS"/>
</dbReference>
<evidence type="ECO:0000259" key="3">
    <source>
        <dbReference type="SMART" id="SM00822"/>
    </source>
</evidence>
<organism evidence="4 5">
    <name type="scientific">Microbacterium arthrosphaerae</name>
    <dbReference type="NCBI Taxonomy" id="792652"/>
    <lineage>
        <taxon>Bacteria</taxon>
        <taxon>Bacillati</taxon>
        <taxon>Actinomycetota</taxon>
        <taxon>Actinomycetes</taxon>
        <taxon>Micrococcales</taxon>
        <taxon>Microbacteriaceae</taxon>
        <taxon>Microbacterium</taxon>
    </lineage>
</organism>
<evidence type="ECO:0000256" key="1">
    <source>
        <dbReference type="ARBA" id="ARBA00006484"/>
    </source>
</evidence>